<dbReference type="GO" id="GO:0006355">
    <property type="term" value="P:regulation of DNA-templated transcription"/>
    <property type="evidence" value="ECO:0007669"/>
    <property type="project" value="InterPro"/>
</dbReference>
<feature type="region of interest" description="Disordered" evidence="2">
    <location>
        <begin position="75"/>
        <end position="101"/>
    </location>
</feature>
<organism evidence="4 5">
    <name type="scientific">Capsella rubella</name>
    <dbReference type="NCBI Taxonomy" id="81985"/>
    <lineage>
        <taxon>Eukaryota</taxon>
        <taxon>Viridiplantae</taxon>
        <taxon>Streptophyta</taxon>
        <taxon>Embryophyta</taxon>
        <taxon>Tracheophyta</taxon>
        <taxon>Spermatophyta</taxon>
        <taxon>Magnoliopsida</taxon>
        <taxon>eudicotyledons</taxon>
        <taxon>Gunneridae</taxon>
        <taxon>Pentapetalae</taxon>
        <taxon>rosids</taxon>
        <taxon>malvids</taxon>
        <taxon>Brassicales</taxon>
        <taxon>Brassicaceae</taxon>
        <taxon>Camelineae</taxon>
        <taxon>Capsella</taxon>
    </lineage>
</organism>
<dbReference type="PANTHER" id="PTHR31662:SF33">
    <property type="entry name" value="DNA-BINDING STOREKEEPER PROTEIN TRANSCRIPTIONAL REGULATOR-LIKE PROTEIN"/>
    <property type="match status" value="1"/>
</dbReference>
<evidence type="ECO:0000256" key="2">
    <source>
        <dbReference type="SAM" id="MobiDB-lite"/>
    </source>
</evidence>
<accession>R0G9D6</accession>
<evidence type="ECO:0000313" key="4">
    <source>
        <dbReference type="EMBL" id="EOA32146.1"/>
    </source>
</evidence>
<name>R0G9D6_9BRAS</name>
<sequence>MAWESSSDEEEDSGFEEEEGGASTAKKTSVPESAPRESSNDEDEESASDKEEEEDSAPVVATGFAYAHVSASLVAATASSDSKETESRSAPAPASSHKKRQITEVAAALTVAKRAKNVRFQRVWSEKDEIMLLQGLIEYQSKTGQSDSEDMNAFFHSIQRSISFEMKSVRQMTSKIWFLRKKYKNEKGQKRCFTEEHDLTCFELVKKIWGSEVIDSTIAEVDFTVPSD</sequence>
<feature type="compositionally biased region" description="Acidic residues" evidence="2">
    <location>
        <begin position="40"/>
        <end position="56"/>
    </location>
</feature>
<evidence type="ECO:0000313" key="5">
    <source>
        <dbReference type="Proteomes" id="UP000029121"/>
    </source>
</evidence>
<protein>
    <recommendedName>
        <fullName evidence="3">Glabrous enhancer-binding protein-like DBD domain-containing protein</fullName>
    </recommendedName>
</protein>
<evidence type="ECO:0000256" key="1">
    <source>
        <dbReference type="ARBA" id="ARBA00010820"/>
    </source>
</evidence>
<feature type="domain" description="Glabrous enhancer-binding protein-like DBD" evidence="3">
    <location>
        <begin position="120"/>
        <end position="210"/>
    </location>
</feature>
<reference evidence="5" key="1">
    <citation type="journal article" date="2013" name="Nat. Genet.">
        <title>The Capsella rubella genome and the genomic consequences of rapid mating system evolution.</title>
        <authorList>
            <person name="Slotte T."/>
            <person name="Hazzouri K.M."/>
            <person name="Agren J.A."/>
            <person name="Koenig D."/>
            <person name="Maumus F."/>
            <person name="Guo Y.L."/>
            <person name="Steige K."/>
            <person name="Platts A.E."/>
            <person name="Escobar J.S."/>
            <person name="Newman L.K."/>
            <person name="Wang W."/>
            <person name="Mandakova T."/>
            <person name="Vello E."/>
            <person name="Smith L.M."/>
            <person name="Henz S.R."/>
            <person name="Steffen J."/>
            <person name="Takuno S."/>
            <person name="Brandvain Y."/>
            <person name="Coop G."/>
            <person name="Andolfatto P."/>
            <person name="Hu T.T."/>
            <person name="Blanchette M."/>
            <person name="Clark R.M."/>
            <person name="Quesneville H."/>
            <person name="Nordborg M."/>
            <person name="Gaut B.S."/>
            <person name="Lysak M.A."/>
            <person name="Jenkins J."/>
            <person name="Grimwood J."/>
            <person name="Chapman J."/>
            <person name="Prochnik S."/>
            <person name="Shu S."/>
            <person name="Rokhsar D."/>
            <person name="Schmutz J."/>
            <person name="Weigel D."/>
            <person name="Wright S.I."/>
        </authorList>
    </citation>
    <scope>NUCLEOTIDE SEQUENCE [LARGE SCALE GENOMIC DNA]</scope>
    <source>
        <strain evidence="5">cv. Monte Gargano</strain>
    </source>
</reference>
<dbReference type="GO" id="GO:0005634">
    <property type="term" value="C:nucleus"/>
    <property type="evidence" value="ECO:0007669"/>
    <property type="project" value="TreeGrafter"/>
</dbReference>
<dbReference type="Proteomes" id="UP000029121">
    <property type="component" value="Unassembled WGS sequence"/>
</dbReference>
<dbReference type="EMBL" id="KB870807">
    <property type="protein sequence ID" value="EOA32146.1"/>
    <property type="molecule type" value="Genomic_DNA"/>
</dbReference>
<dbReference type="STRING" id="81985.R0G9D6"/>
<comment type="similarity">
    <text evidence="1">Belongs to the GeBP family.</text>
</comment>
<dbReference type="AlphaFoldDB" id="R0G9D6"/>
<feature type="compositionally biased region" description="Acidic residues" evidence="2">
    <location>
        <begin position="1"/>
        <end position="20"/>
    </location>
</feature>
<dbReference type="PANTHER" id="PTHR31662">
    <property type="entry name" value="BNAANNG10740D PROTEIN-RELATED"/>
    <property type="match status" value="1"/>
</dbReference>
<proteinExistence type="inferred from homology"/>
<gene>
    <name evidence="4" type="ORF">CARUB_v10015397mg</name>
</gene>
<dbReference type="Pfam" id="PF04504">
    <property type="entry name" value="GeBP-like_DBD"/>
    <property type="match status" value="1"/>
</dbReference>
<dbReference type="InterPro" id="IPR007592">
    <property type="entry name" value="GEBP"/>
</dbReference>
<keyword evidence="5" id="KW-1185">Reference proteome</keyword>
<feature type="region of interest" description="Disordered" evidence="2">
    <location>
        <begin position="1"/>
        <end position="62"/>
    </location>
</feature>
<evidence type="ECO:0000259" key="3">
    <source>
        <dbReference type="Pfam" id="PF04504"/>
    </source>
</evidence>
<dbReference type="InterPro" id="IPR053932">
    <property type="entry name" value="GeBP-like_DBD"/>
</dbReference>